<evidence type="ECO:0008006" key="3">
    <source>
        <dbReference type="Google" id="ProtNLM"/>
    </source>
</evidence>
<sequence length="477" mass="52840">MDSNLPPPSVSRKQAAALRPLTERLLLRRAFAQLRLASRLARLRGAIARRCALAGAACDLRASFGAWRQLATPDPETRARYEEAAGKLSALHAAHSLRTCFGAWREAAAERAWHRACAEQALARRAARLRAAVWARWKLLVLVQRTQALEQLLTQRWERRRLLAGWFTGWREAARALARLLAEGRAAEAAFWQEHRAVLREWWADAFEDDCSDAGHVGTEPDTAMDDDDRVASFAQYGEDAETSQAIALPSNQTTIGEQSDEEASDHKTLTLTDRMGATACADRLWARRTVLATLRAWRRQARAERATAGLVDRYCSAVRAQAVFAAWRAGVRLERQAVDDFAAARAASRAPALGHGAAAEEGALRRASAPLAAAALRRSFGAWRDIAAWSAHTRALADAFCEQRARRMAGLVFEDWRAVARGRAVLRRAAPSPAQRLAADFEGLSEAFSRWRRFAALRRERRAAEAAACAADAFRY</sequence>
<gene>
    <name evidence="1" type="ORF">QBZ16_004060</name>
</gene>
<keyword evidence="2" id="KW-1185">Reference proteome</keyword>
<evidence type="ECO:0000313" key="1">
    <source>
        <dbReference type="EMBL" id="KAK2078192.1"/>
    </source>
</evidence>
<dbReference type="AlphaFoldDB" id="A0AAD9ILJ0"/>
<comment type="caution">
    <text evidence="1">The sequence shown here is derived from an EMBL/GenBank/DDBJ whole genome shotgun (WGS) entry which is preliminary data.</text>
</comment>
<protein>
    <recommendedName>
        <fullName evidence="3">Sfi1 spindle body domain-containing protein</fullName>
    </recommendedName>
</protein>
<organism evidence="1 2">
    <name type="scientific">Prototheca wickerhamii</name>
    <dbReference type="NCBI Taxonomy" id="3111"/>
    <lineage>
        <taxon>Eukaryota</taxon>
        <taxon>Viridiplantae</taxon>
        <taxon>Chlorophyta</taxon>
        <taxon>core chlorophytes</taxon>
        <taxon>Trebouxiophyceae</taxon>
        <taxon>Chlorellales</taxon>
        <taxon>Chlorellaceae</taxon>
        <taxon>Prototheca</taxon>
    </lineage>
</organism>
<evidence type="ECO:0000313" key="2">
    <source>
        <dbReference type="Proteomes" id="UP001255856"/>
    </source>
</evidence>
<dbReference type="Proteomes" id="UP001255856">
    <property type="component" value="Unassembled WGS sequence"/>
</dbReference>
<reference evidence="1" key="1">
    <citation type="submission" date="2021-01" db="EMBL/GenBank/DDBJ databases">
        <authorList>
            <person name="Eckstrom K.M.E."/>
        </authorList>
    </citation>
    <scope>NUCLEOTIDE SEQUENCE</scope>
    <source>
        <strain evidence="1">UVCC 0001</strain>
    </source>
</reference>
<name>A0AAD9ILJ0_PROWI</name>
<dbReference type="EMBL" id="JASFZW010000005">
    <property type="protein sequence ID" value="KAK2078192.1"/>
    <property type="molecule type" value="Genomic_DNA"/>
</dbReference>
<accession>A0AAD9ILJ0</accession>
<proteinExistence type="predicted"/>